<keyword evidence="1" id="KW-0732">Signal</keyword>
<proteinExistence type="predicted"/>
<dbReference type="RefSeq" id="WP_116687266.1">
    <property type="nucleotide sequence ID" value="NZ_CAWNYD010000004.1"/>
</dbReference>
<comment type="caution">
    <text evidence="2">The sequence shown here is derived from an EMBL/GenBank/DDBJ whole genome shotgun (WGS) entry which is preliminary data.</text>
</comment>
<dbReference type="EMBL" id="QDDL01000004">
    <property type="protein sequence ID" value="PVZ68881.1"/>
    <property type="molecule type" value="Genomic_DNA"/>
</dbReference>
<evidence type="ECO:0008006" key="4">
    <source>
        <dbReference type="Google" id="ProtNLM"/>
    </source>
</evidence>
<evidence type="ECO:0000256" key="1">
    <source>
        <dbReference type="SAM" id="SignalP"/>
    </source>
</evidence>
<keyword evidence="3" id="KW-1185">Reference proteome</keyword>
<feature type="chain" id="PRO_5015902755" description="Peptidoglycan-binding protein CsiV" evidence="1">
    <location>
        <begin position="24"/>
        <end position="388"/>
    </location>
</feature>
<feature type="signal peptide" evidence="1">
    <location>
        <begin position="1"/>
        <end position="23"/>
    </location>
</feature>
<evidence type="ECO:0000313" key="2">
    <source>
        <dbReference type="EMBL" id="PVZ68881.1"/>
    </source>
</evidence>
<protein>
    <recommendedName>
        <fullName evidence="4">Peptidoglycan-binding protein CsiV</fullName>
    </recommendedName>
</protein>
<gene>
    <name evidence="2" type="ORF">DC094_11550</name>
</gene>
<reference evidence="2 3" key="1">
    <citation type="submission" date="2018-04" db="EMBL/GenBank/DDBJ databases">
        <title>Thalassorhabdus spongiae gen. nov., sp. nov., isolated from a marine sponge in South-West Iceland.</title>
        <authorList>
            <person name="Knobloch S."/>
            <person name="Daussin A."/>
            <person name="Johannsson R."/>
            <person name="Marteinsson V.T."/>
        </authorList>
    </citation>
    <scope>NUCLEOTIDE SEQUENCE [LARGE SCALE GENOMIC DNA]</scope>
    <source>
        <strain evidence="2 3">Hp12</strain>
    </source>
</reference>
<dbReference type="OrthoDB" id="5566524at2"/>
<organism evidence="2 3">
    <name type="scientific">Pelagibaculum spongiae</name>
    <dbReference type="NCBI Taxonomy" id="2080658"/>
    <lineage>
        <taxon>Bacteria</taxon>
        <taxon>Pseudomonadati</taxon>
        <taxon>Pseudomonadota</taxon>
        <taxon>Gammaproteobacteria</taxon>
        <taxon>Oceanospirillales</taxon>
        <taxon>Pelagibaculum</taxon>
    </lineage>
</organism>
<dbReference type="InterPro" id="IPR021241">
    <property type="entry name" value="CsiV"/>
</dbReference>
<evidence type="ECO:0000313" key="3">
    <source>
        <dbReference type="Proteomes" id="UP000244906"/>
    </source>
</evidence>
<dbReference type="Pfam" id="PF10972">
    <property type="entry name" value="CsiV"/>
    <property type="match status" value="1"/>
</dbReference>
<name>A0A2V1GZW9_9GAMM</name>
<dbReference type="AlphaFoldDB" id="A0A2V1GZW9"/>
<sequence length="388" mass="43746">MSKFVATIFGIALSVSAIPSAFAQTSQSSNDIRPTKWYQVELYIFDRRTGPVDSSASAEKWQQDVPLIPTEQATKLINLQQLKQQRTTKLEQQNQQLPNSFSDQSAVSAPAQTLELQTAAETVSADLDLPDPATVPWVELEKENFEIKEVKQFKTLTHLAWRQPAQTKQQANWIRINAVELETPVSALIETAQNPFDLPQNDSFEQSKLFAVPERQTSLQQTDSTNYMLDGRVRLSLNSYLHFDSELVIQQWLKKEQQPVIVETISQLPSELAGIELPNTVGQPVIGNDNNELTLEEVVGSQQPQMVDYLQNYPLLQHRRIKKNRLQYFDHPLFGVLVIIRDYKLPEPKPEPEIIAPAAAEVENDGNPVIKAPVTIEQLSEKPATATE</sequence>
<accession>A0A2V1GZW9</accession>
<dbReference type="Proteomes" id="UP000244906">
    <property type="component" value="Unassembled WGS sequence"/>
</dbReference>